<dbReference type="EMBL" id="JANQDX010000018">
    <property type="protein sequence ID" value="KAL0905541.1"/>
    <property type="molecule type" value="Genomic_DNA"/>
</dbReference>
<accession>A0ABD0U0K5</accession>
<comment type="caution">
    <text evidence="1">The sequence shown here is derived from an EMBL/GenBank/DDBJ whole genome shotgun (WGS) entry which is preliminary data.</text>
</comment>
<evidence type="ECO:0000313" key="2">
    <source>
        <dbReference type="Proteomes" id="UP001552299"/>
    </source>
</evidence>
<evidence type="ECO:0000313" key="1">
    <source>
        <dbReference type="EMBL" id="KAL0905541.1"/>
    </source>
</evidence>
<protein>
    <submittedName>
        <fullName evidence="1">Uncharacterized protein</fullName>
    </submittedName>
</protein>
<dbReference type="AlphaFoldDB" id="A0ABD0U0K5"/>
<keyword evidence="2" id="KW-1185">Reference proteome</keyword>
<proteinExistence type="predicted"/>
<reference evidence="1 2" key="1">
    <citation type="journal article" date="2024" name="Plant Biotechnol. J.">
        <title>Dendrobium thyrsiflorum genome and its molecular insights into genes involved in important horticultural traits.</title>
        <authorList>
            <person name="Chen B."/>
            <person name="Wang J.Y."/>
            <person name="Zheng P.J."/>
            <person name="Li K.L."/>
            <person name="Liang Y.M."/>
            <person name="Chen X.F."/>
            <person name="Zhang C."/>
            <person name="Zhao X."/>
            <person name="He X."/>
            <person name="Zhang G.Q."/>
            <person name="Liu Z.J."/>
            <person name="Xu Q."/>
        </authorList>
    </citation>
    <scope>NUCLEOTIDE SEQUENCE [LARGE SCALE GENOMIC DNA]</scope>
    <source>
        <strain evidence="1">GZMU011</strain>
    </source>
</reference>
<name>A0ABD0U0K5_DENTH</name>
<organism evidence="1 2">
    <name type="scientific">Dendrobium thyrsiflorum</name>
    <name type="common">Pinecone-like raceme dendrobium</name>
    <name type="synonym">Orchid</name>
    <dbReference type="NCBI Taxonomy" id="117978"/>
    <lineage>
        <taxon>Eukaryota</taxon>
        <taxon>Viridiplantae</taxon>
        <taxon>Streptophyta</taxon>
        <taxon>Embryophyta</taxon>
        <taxon>Tracheophyta</taxon>
        <taxon>Spermatophyta</taxon>
        <taxon>Magnoliopsida</taxon>
        <taxon>Liliopsida</taxon>
        <taxon>Asparagales</taxon>
        <taxon>Orchidaceae</taxon>
        <taxon>Epidendroideae</taxon>
        <taxon>Malaxideae</taxon>
        <taxon>Dendrobiinae</taxon>
        <taxon>Dendrobium</taxon>
    </lineage>
</organism>
<sequence length="71" mass="8623">MKLVGFLELLVRWSALEERHLQHSLDKLRRLFLESKDECSYVILKGKEMAYFGIQIHYLHYHFSSFFIFTL</sequence>
<gene>
    <name evidence="1" type="ORF">M5K25_023969</name>
</gene>
<dbReference type="Proteomes" id="UP001552299">
    <property type="component" value="Unassembled WGS sequence"/>
</dbReference>